<organism evidence="1 2">
    <name type="scientific">Camellia lanceoleosa</name>
    <dbReference type="NCBI Taxonomy" id="1840588"/>
    <lineage>
        <taxon>Eukaryota</taxon>
        <taxon>Viridiplantae</taxon>
        <taxon>Streptophyta</taxon>
        <taxon>Embryophyta</taxon>
        <taxon>Tracheophyta</taxon>
        <taxon>Spermatophyta</taxon>
        <taxon>Magnoliopsida</taxon>
        <taxon>eudicotyledons</taxon>
        <taxon>Gunneridae</taxon>
        <taxon>Pentapetalae</taxon>
        <taxon>asterids</taxon>
        <taxon>Ericales</taxon>
        <taxon>Theaceae</taxon>
        <taxon>Camellia</taxon>
    </lineage>
</organism>
<evidence type="ECO:0000313" key="1">
    <source>
        <dbReference type="EMBL" id="KAI7983300.1"/>
    </source>
</evidence>
<dbReference type="EMBL" id="CM045768">
    <property type="protein sequence ID" value="KAI7983300.1"/>
    <property type="molecule type" value="Genomic_DNA"/>
</dbReference>
<evidence type="ECO:0000313" key="2">
    <source>
        <dbReference type="Proteomes" id="UP001060215"/>
    </source>
</evidence>
<protein>
    <submittedName>
        <fullName evidence="1">Pleiotropic drug resistance protein 3</fullName>
    </submittedName>
</protein>
<dbReference type="Proteomes" id="UP001060215">
    <property type="component" value="Chromosome 11"/>
</dbReference>
<gene>
    <name evidence="1" type="ORF">LOK49_LG15G01692</name>
</gene>
<sequence>MRERGFTQKKLQLPCDITCAFRLGVLTALMGVSGVGKTTLINVLVGRKTSGTIEGDIRIGGFPKVQETFAWILGYCEQTDIHSPQIIVEESVVYSIWLRLHPEIDSKTKFEFVKEVLEIIELDEIKDYLVGMPGVIEQRKWFTISVELVANPSIIFMDEPTTRLDARAAAIVMRATKNVAETRRILVLREPWKARA</sequence>
<accession>A0ACC0F3V1</accession>
<keyword evidence="2" id="KW-1185">Reference proteome</keyword>
<proteinExistence type="predicted"/>
<reference evidence="1 2" key="1">
    <citation type="journal article" date="2022" name="Plant J.">
        <title>Chromosome-level genome of Camellia lanceoleosa provides a valuable resource for understanding genome evolution and self-incompatibility.</title>
        <authorList>
            <person name="Gong W."/>
            <person name="Xiao S."/>
            <person name="Wang L."/>
            <person name="Liao Z."/>
            <person name="Chang Y."/>
            <person name="Mo W."/>
            <person name="Hu G."/>
            <person name="Li W."/>
            <person name="Zhao G."/>
            <person name="Zhu H."/>
            <person name="Hu X."/>
            <person name="Ji K."/>
            <person name="Xiang X."/>
            <person name="Song Q."/>
            <person name="Yuan D."/>
            <person name="Jin S."/>
            <person name="Zhang L."/>
        </authorList>
    </citation>
    <scope>NUCLEOTIDE SEQUENCE [LARGE SCALE GENOMIC DNA]</scope>
    <source>
        <strain evidence="1">SQ_2022a</strain>
    </source>
</reference>
<name>A0ACC0F3V1_9ERIC</name>
<comment type="caution">
    <text evidence="1">The sequence shown here is derived from an EMBL/GenBank/DDBJ whole genome shotgun (WGS) entry which is preliminary data.</text>
</comment>